<keyword evidence="1" id="KW-0472">Membrane</keyword>
<dbReference type="PATRIC" id="fig|396597.7.peg.6117"/>
<comment type="caution">
    <text evidence="2">The sequence shown here is derived from an EMBL/GenBank/DDBJ whole genome shotgun (WGS) entry which is preliminary data.</text>
</comment>
<dbReference type="Proteomes" id="UP000004814">
    <property type="component" value="Unassembled WGS sequence"/>
</dbReference>
<feature type="transmembrane region" description="Helical" evidence="1">
    <location>
        <begin position="210"/>
        <end position="231"/>
    </location>
</feature>
<evidence type="ECO:0000313" key="2">
    <source>
        <dbReference type="EMBL" id="EDT42147.1"/>
    </source>
</evidence>
<feature type="transmembrane region" description="Helical" evidence="1">
    <location>
        <begin position="89"/>
        <end position="107"/>
    </location>
</feature>
<feature type="transmembrane region" description="Helical" evidence="1">
    <location>
        <begin position="28"/>
        <end position="45"/>
    </location>
</feature>
<dbReference type="AlphaFoldDB" id="B1T2R8"/>
<feature type="transmembrane region" description="Helical" evidence="1">
    <location>
        <begin position="119"/>
        <end position="141"/>
    </location>
</feature>
<protein>
    <submittedName>
        <fullName evidence="2">Uncharacterized protein</fullName>
    </submittedName>
</protein>
<proteinExistence type="predicted"/>
<dbReference type="RefSeq" id="WP_006758040.1">
    <property type="nucleotide sequence ID" value="NZ_ABLK01000049.1"/>
</dbReference>
<gene>
    <name evidence="2" type="ORF">BamMEX5DRAFT_2084</name>
</gene>
<feature type="transmembrane region" description="Helical" evidence="1">
    <location>
        <begin position="147"/>
        <end position="164"/>
    </location>
</feature>
<dbReference type="EMBL" id="ABLK01000049">
    <property type="protein sequence ID" value="EDT42147.1"/>
    <property type="molecule type" value="Genomic_DNA"/>
</dbReference>
<evidence type="ECO:0000256" key="1">
    <source>
        <dbReference type="SAM" id="Phobius"/>
    </source>
</evidence>
<organism evidence="2 3">
    <name type="scientific">Burkholderia ambifaria MEX-5</name>
    <dbReference type="NCBI Taxonomy" id="396597"/>
    <lineage>
        <taxon>Bacteria</taxon>
        <taxon>Pseudomonadati</taxon>
        <taxon>Pseudomonadota</taxon>
        <taxon>Betaproteobacteria</taxon>
        <taxon>Burkholderiales</taxon>
        <taxon>Burkholderiaceae</taxon>
        <taxon>Burkholderia</taxon>
        <taxon>Burkholderia cepacia complex</taxon>
    </lineage>
</organism>
<sequence length="246" mass="27166">MEPVNSCTRRPLDDRLRCRPTAADGRRYWRAGWHILLAGALFALIDVLEGRGIAWRTAAQHGDPVARAGREWVRTFVGRRDALSVLEHAMTGFGAAVLGVVVLQLYYAQLAVETRRRTVGALGHAIALLVAGTLGICMGQASHTGTQIMIGVFVASAVWVTFVFRDLWRRLAWTAPQWNIGWVGGVVWVFDDVAWKIYHATVTRDPPAIVAAQLAAGLVLLVVTCWAVGWLTQRIRWLRPIPNGGR</sequence>
<name>B1T2R8_9BURK</name>
<keyword evidence="1" id="KW-1133">Transmembrane helix</keyword>
<feature type="transmembrane region" description="Helical" evidence="1">
    <location>
        <begin position="171"/>
        <end position="190"/>
    </location>
</feature>
<evidence type="ECO:0000313" key="3">
    <source>
        <dbReference type="Proteomes" id="UP000004814"/>
    </source>
</evidence>
<keyword evidence="1" id="KW-0812">Transmembrane</keyword>
<reference evidence="2 3" key="1">
    <citation type="submission" date="2008-03" db="EMBL/GenBank/DDBJ databases">
        <title>Sequencing of the draft genome and assembly of Burkholderia ambifaria MEX-5.</title>
        <authorList>
            <consortium name="US DOE Joint Genome Institute (JGI-PGF)"/>
            <person name="Copeland A."/>
            <person name="Lucas S."/>
            <person name="Lapidus A."/>
            <person name="Glavina del Rio T."/>
            <person name="Dalin E."/>
            <person name="Tice H."/>
            <person name="Bruce D."/>
            <person name="Goodwin L."/>
            <person name="Pitluck S."/>
            <person name="Larimer F."/>
            <person name="Land M.L."/>
            <person name="Hauser L."/>
            <person name="Tiedje J."/>
            <person name="Richardson P."/>
        </authorList>
    </citation>
    <scope>NUCLEOTIDE SEQUENCE [LARGE SCALE GENOMIC DNA]</scope>
    <source>
        <strain evidence="2 3">MEX-5</strain>
    </source>
</reference>
<accession>B1T2R8</accession>